<feature type="transmembrane region" description="Helical" evidence="1">
    <location>
        <begin position="121"/>
        <end position="140"/>
    </location>
</feature>
<dbReference type="Proteomes" id="UP000324781">
    <property type="component" value="Unassembled WGS sequence"/>
</dbReference>
<feature type="transmembrane region" description="Helical" evidence="1">
    <location>
        <begin position="189"/>
        <end position="209"/>
    </location>
</feature>
<name>A0A1M6CHJ6_9FIRM</name>
<keyword evidence="1" id="KW-0472">Membrane</keyword>
<gene>
    <name evidence="2" type="ORF">SAMN05444373_100521</name>
</gene>
<evidence type="ECO:0000313" key="2">
    <source>
        <dbReference type="EMBL" id="SHI60331.1"/>
    </source>
</evidence>
<dbReference type="RefSeq" id="WP_149677791.1">
    <property type="nucleotide sequence ID" value="NZ_FQZP01000005.1"/>
</dbReference>
<keyword evidence="1" id="KW-0812">Transmembrane</keyword>
<feature type="transmembrane region" description="Helical" evidence="1">
    <location>
        <begin position="79"/>
        <end position="101"/>
    </location>
</feature>
<organism evidence="2 3">
    <name type="scientific">Thermoclostridium caenicola</name>
    <dbReference type="NCBI Taxonomy" id="659425"/>
    <lineage>
        <taxon>Bacteria</taxon>
        <taxon>Bacillati</taxon>
        <taxon>Bacillota</taxon>
        <taxon>Clostridia</taxon>
        <taxon>Eubacteriales</taxon>
        <taxon>Oscillospiraceae</taxon>
        <taxon>Thermoclostridium</taxon>
    </lineage>
</organism>
<keyword evidence="3" id="KW-1185">Reference proteome</keyword>
<evidence type="ECO:0000313" key="3">
    <source>
        <dbReference type="Proteomes" id="UP000324781"/>
    </source>
</evidence>
<reference evidence="2 3" key="1">
    <citation type="submission" date="2016-11" db="EMBL/GenBank/DDBJ databases">
        <authorList>
            <person name="Varghese N."/>
            <person name="Submissions S."/>
        </authorList>
    </citation>
    <scope>NUCLEOTIDE SEQUENCE [LARGE SCALE GENOMIC DNA]</scope>
    <source>
        <strain evidence="2 3">DSM 19027</strain>
    </source>
</reference>
<feature type="transmembrane region" description="Helical" evidence="1">
    <location>
        <begin position="152"/>
        <end position="183"/>
    </location>
</feature>
<dbReference type="PANTHER" id="PTHR41309">
    <property type="entry name" value="MEMBRANE PROTEIN-RELATED"/>
    <property type="match status" value="1"/>
</dbReference>
<dbReference type="Pfam" id="PF13346">
    <property type="entry name" value="ABC2_membrane_5"/>
    <property type="match status" value="1"/>
</dbReference>
<dbReference type="InterPro" id="IPR025699">
    <property type="entry name" value="ABC2_memb-like"/>
</dbReference>
<accession>A0A1M6CHJ6</accession>
<proteinExistence type="predicted"/>
<keyword evidence="1" id="KW-1133">Transmembrane helix</keyword>
<feature type="transmembrane region" description="Helical" evidence="1">
    <location>
        <begin position="12"/>
        <end position="31"/>
    </location>
</feature>
<protein>
    <submittedName>
        <fullName evidence="2">ABC-2 family transporter protein</fullName>
    </submittedName>
</protein>
<sequence length="219" mass="24029">MLSLMLKDILLLKKTIAFSALYLVFMLFVFASLDNAASVFVICMVAITYMLTVSGCALDDKNKADVILNSLPLSRSVIVGARYLMVFVYVIFAVIIYILATRVVGMMHLIPSLHPVSLEEVLGAFLSISFLASIYLPLYFKFGYIKSRIYHFILFFGMFFGISLVASGIASGNPILLGIAAFLSRQSEGVIGAMIAGTALALLAVSYGISLKIYRNREF</sequence>
<dbReference type="OrthoDB" id="2917865at2"/>
<dbReference type="PANTHER" id="PTHR41309:SF2">
    <property type="entry name" value="MEMBRANE PROTEIN"/>
    <property type="match status" value="1"/>
</dbReference>
<evidence type="ECO:0000256" key="1">
    <source>
        <dbReference type="SAM" id="Phobius"/>
    </source>
</evidence>
<feature type="transmembrane region" description="Helical" evidence="1">
    <location>
        <begin position="37"/>
        <end position="58"/>
    </location>
</feature>
<dbReference type="EMBL" id="FQZP01000005">
    <property type="protein sequence ID" value="SHI60331.1"/>
    <property type="molecule type" value="Genomic_DNA"/>
</dbReference>
<dbReference type="AlphaFoldDB" id="A0A1M6CHJ6"/>